<protein>
    <recommendedName>
        <fullName evidence="6">Ribosomal RNA small subunit methyltransferase I</fullName>
        <ecNumber evidence="6">2.1.1.198</ecNumber>
    </recommendedName>
    <alternativeName>
        <fullName evidence="6">16S rRNA 2'-O-ribose C1402 methyltransferase</fullName>
    </alternativeName>
    <alternativeName>
        <fullName evidence="6">rRNA (cytidine-2'-O-)-methyltransferase RsmI</fullName>
    </alternativeName>
</protein>
<gene>
    <name evidence="6 8" type="primary">rsmI</name>
    <name evidence="8" type="ORF">ACFOY7_10820</name>
</gene>
<proteinExistence type="inferred from homology"/>
<dbReference type="Pfam" id="PF00590">
    <property type="entry name" value="TP_methylase"/>
    <property type="match status" value="1"/>
</dbReference>
<comment type="function">
    <text evidence="6">Catalyzes the 2'-O-methylation of the ribose of cytidine 1402 (C1402) in 16S rRNA.</text>
</comment>
<dbReference type="InterPro" id="IPR014776">
    <property type="entry name" value="4pyrrole_Mease_sub2"/>
</dbReference>
<dbReference type="Gene3D" id="3.40.1010.10">
    <property type="entry name" value="Cobalt-precorrin-4 Transmethylase, Domain 1"/>
    <property type="match status" value="1"/>
</dbReference>
<dbReference type="EMBL" id="JBHSDT010000007">
    <property type="protein sequence ID" value="MFC4403560.1"/>
    <property type="molecule type" value="Genomic_DNA"/>
</dbReference>
<dbReference type="Gene3D" id="3.30.950.10">
    <property type="entry name" value="Methyltransferase, Cobalt-precorrin-4 Transmethylase, Domain 2"/>
    <property type="match status" value="1"/>
</dbReference>
<evidence type="ECO:0000256" key="5">
    <source>
        <dbReference type="ARBA" id="ARBA00022691"/>
    </source>
</evidence>
<keyword evidence="2 6" id="KW-0698">rRNA processing</keyword>
<dbReference type="EC" id="2.1.1.198" evidence="6"/>
<comment type="subcellular location">
    <subcellularLocation>
        <location evidence="6">Cytoplasm</location>
    </subcellularLocation>
</comment>
<dbReference type="PANTHER" id="PTHR46111">
    <property type="entry name" value="RIBOSOMAL RNA SMALL SUBUNIT METHYLTRANSFERASE I"/>
    <property type="match status" value="1"/>
</dbReference>
<evidence type="ECO:0000256" key="3">
    <source>
        <dbReference type="ARBA" id="ARBA00022603"/>
    </source>
</evidence>
<evidence type="ECO:0000256" key="1">
    <source>
        <dbReference type="ARBA" id="ARBA00022490"/>
    </source>
</evidence>
<evidence type="ECO:0000256" key="2">
    <source>
        <dbReference type="ARBA" id="ARBA00022552"/>
    </source>
</evidence>
<comment type="similarity">
    <text evidence="6">Belongs to the methyltransferase superfamily. RsmI family.</text>
</comment>
<dbReference type="InterPro" id="IPR008189">
    <property type="entry name" value="rRNA_ssu_MeTfrase_I"/>
</dbReference>
<evidence type="ECO:0000259" key="7">
    <source>
        <dbReference type="Pfam" id="PF00590"/>
    </source>
</evidence>
<evidence type="ECO:0000256" key="4">
    <source>
        <dbReference type="ARBA" id="ARBA00022679"/>
    </source>
</evidence>
<dbReference type="GO" id="GO:0032259">
    <property type="term" value="P:methylation"/>
    <property type="evidence" value="ECO:0007669"/>
    <property type="project" value="UniProtKB-KW"/>
</dbReference>
<accession>A0ABV8WUX9</accession>
<organism evidence="8 9">
    <name type="scientific">Gracilibacillus xinjiangensis</name>
    <dbReference type="NCBI Taxonomy" id="1193282"/>
    <lineage>
        <taxon>Bacteria</taxon>
        <taxon>Bacillati</taxon>
        <taxon>Bacillota</taxon>
        <taxon>Bacilli</taxon>
        <taxon>Bacillales</taxon>
        <taxon>Bacillaceae</taxon>
        <taxon>Gracilibacillus</taxon>
    </lineage>
</organism>
<dbReference type="RefSeq" id="WP_390252092.1">
    <property type="nucleotide sequence ID" value="NZ_JBHSDT010000007.1"/>
</dbReference>
<dbReference type="InterPro" id="IPR018063">
    <property type="entry name" value="SAM_MeTrfase_RsmI_CS"/>
</dbReference>
<comment type="catalytic activity">
    <reaction evidence="6">
        <text>cytidine(1402) in 16S rRNA + S-adenosyl-L-methionine = 2'-O-methylcytidine(1402) in 16S rRNA + S-adenosyl-L-homocysteine + H(+)</text>
        <dbReference type="Rhea" id="RHEA:42924"/>
        <dbReference type="Rhea" id="RHEA-COMP:10285"/>
        <dbReference type="Rhea" id="RHEA-COMP:10286"/>
        <dbReference type="ChEBI" id="CHEBI:15378"/>
        <dbReference type="ChEBI" id="CHEBI:57856"/>
        <dbReference type="ChEBI" id="CHEBI:59789"/>
        <dbReference type="ChEBI" id="CHEBI:74495"/>
        <dbReference type="ChEBI" id="CHEBI:82748"/>
        <dbReference type="EC" id="2.1.1.198"/>
    </reaction>
</comment>
<keyword evidence="1 6" id="KW-0963">Cytoplasm</keyword>
<evidence type="ECO:0000256" key="6">
    <source>
        <dbReference type="HAMAP-Rule" id="MF_01877"/>
    </source>
</evidence>
<sequence>MKIQKSFQQEANDRGTLYVVPTPIGNLEDITMRALRILKEADLVLAEDTRNTGRLLHYFEIKKPMLSYHEHNKIERQQEILEKLHSGESLALVSDAGMPGVSDPGYEIIKAAIQQDISVIVLPGANAALCALVGSGLPTDHFYFYGFLPRKNKDKNEALDYLKKLEKTFILYESPHRISATLSDLFESLGDRQVSIARELTKKFEEYTRGSLRELANWAENETFKGECCIVVEGKPVEIEDWWIDLSLKDHVEKMMDEEELTSKAAIKAVALQRGIPKREVYQAYHTK</sequence>
<keyword evidence="3 6" id="KW-0489">Methyltransferase</keyword>
<evidence type="ECO:0000313" key="8">
    <source>
        <dbReference type="EMBL" id="MFC4403560.1"/>
    </source>
</evidence>
<dbReference type="GO" id="GO:0008168">
    <property type="term" value="F:methyltransferase activity"/>
    <property type="evidence" value="ECO:0007669"/>
    <property type="project" value="UniProtKB-KW"/>
</dbReference>
<reference evidence="9" key="1">
    <citation type="journal article" date="2019" name="Int. J. Syst. Evol. Microbiol.">
        <title>The Global Catalogue of Microorganisms (GCM) 10K type strain sequencing project: providing services to taxonomists for standard genome sequencing and annotation.</title>
        <authorList>
            <consortium name="The Broad Institute Genomics Platform"/>
            <consortium name="The Broad Institute Genome Sequencing Center for Infectious Disease"/>
            <person name="Wu L."/>
            <person name="Ma J."/>
        </authorList>
    </citation>
    <scope>NUCLEOTIDE SEQUENCE [LARGE SCALE GENOMIC DNA]</scope>
    <source>
        <strain evidence="9">CCUG 37865</strain>
    </source>
</reference>
<dbReference type="HAMAP" id="MF_01877">
    <property type="entry name" value="16SrRNA_methyltr_I"/>
    <property type="match status" value="1"/>
</dbReference>
<dbReference type="InterPro" id="IPR035996">
    <property type="entry name" value="4pyrrol_Methylase_sf"/>
</dbReference>
<comment type="caution">
    <text evidence="8">The sequence shown here is derived from an EMBL/GenBank/DDBJ whole genome shotgun (WGS) entry which is preliminary data.</text>
</comment>
<dbReference type="CDD" id="cd11648">
    <property type="entry name" value="RsmI"/>
    <property type="match status" value="1"/>
</dbReference>
<dbReference type="PIRSF" id="PIRSF005917">
    <property type="entry name" value="MTase_YraL"/>
    <property type="match status" value="1"/>
</dbReference>
<keyword evidence="5 6" id="KW-0949">S-adenosyl-L-methionine</keyword>
<name>A0ABV8WUX9_9BACI</name>
<dbReference type="Proteomes" id="UP001595882">
    <property type="component" value="Unassembled WGS sequence"/>
</dbReference>
<dbReference type="PROSITE" id="PS01296">
    <property type="entry name" value="RSMI"/>
    <property type="match status" value="1"/>
</dbReference>
<dbReference type="PANTHER" id="PTHR46111:SF1">
    <property type="entry name" value="RIBOSOMAL RNA SMALL SUBUNIT METHYLTRANSFERASE I"/>
    <property type="match status" value="1"/>
</dbReference>
<dbReference type="InterPro" id="IPR000878">
    <property type="entry name" value="4pyrrol_Mease"/>
</dbReference>
<evidence type="ECO:0000313" key="9">
    <source>
        <dbReference type="Proteomes" id="UP001595882"/>
    </source>
</evidence>
<feature type="domain" description="Tetrapyrrole methylase" evidence="7">
    <location>
        <begin position="16"/>
        <end position="216"/>
    </location>
</feature>
<keyword evidence="4 6" id="KW-0808">Transferase</keyword>
<dbReference type="SUPFAM" id="SSF53790">
    <property type="entry name" value="Tetrapyrrole methylase"/>
    <property type="match status" value="1"/>
</dbReference>
<keyword evidence="9" id="KW-1185">Reference proteome</keyword>
<dbReference type="InterPro" id="IPR014777">
    <property type="entry name" value="4pyrrole_Mease_sub1"/>
</dbReference>
<dbReference type="NCBIfam" id="TIGR00096">
    <property type="entry name" value="16S rRNA (cytidine(1402)-2'-O)-methyltransferase"/>
    <property type="match status" value="1"/>
</dbReference>